<name>A0A0V0GP84_SOLCH</name>
<protein>
    <submittedName>
        <fullName evidence="1">Putative ovule protein</fullName>
    </submittedName>
</protein>
<evidence type="ECO:0000313" key="1">
    <source>
        <dbReference type="EMBL" id="JAP09690.1"/>
    </source>
</evidence>
<reference evidence="1" key="1">
    <citation type="submission" date="2015-12" db="EMBL/GenBank/DDBJ databases">
        <title>Gene expression during late stages of embryo sac development: a critical building block for successful pollen-pistil interactions.</title>
        <authorList>
            <person name="Liu Y."/>
            <person name="Joly V."/>
            <person name="Sabar M."/>
            <person name="Matton D.P."/>
        </authorList>
    </citation>
    <scope>NUCLEOTIDE SEQUENCE</scope>
</reference>
<sequence length="73" mass="8625">MLRGPAHIETSTLLMHHMCPLLMKFYTKVSLHLPFYQVSAVSLIQDNWSNSITFPAYFLCSQQIRFIYSHFWS</sequence>
<proteinExistence type="predicted"/>
<dbReference type="AlphaFoldDB" id="A0A0V0GP84"/>
<dbReference type="EMBL" id="GEDG01034531">
    <property type="protein sequence ID" value="JAP09690.1"/>
    <property type="molecule type" value="Transcribed_RNA"/>
</dbReference>
<organism evidence="1">
    <name type="scientific">Solanum chacoense</name>
    <name type="common">Chaco potato</name>
    <dbReference type="NCBI Taxonomy" id="4108"/>
    <lineage>
        <taxon>Eukaryota</taxon>
        <taxon>Viridiplantae</taxon>
        <taxon>Streptophyta</taxon>
        <taxon>Embryophyta</taxon>
        <taxon>Tracheophyta</taxon>
        <taxon>Spermatophyta</taxon>
        <taxon>Magnoliopsida</taxon>
        <taxon>eudicotyledons</taxon>
        <taxon>Gunneridae</taxon>
        <taxon>Pentapetalae</taxon>
        <taxon>asterids</taxon>
        <taxon>lamiids</taxon>
        <taxon>Solanales</taxon>
        <taxon>Solanaceae</taxon>
        <taxon>Solanoideae</taxon>
        <taxon>Solaneae</taxon>
        <taxon>Solanum</taxon>
    </lineage>
</organism>
<accession>A0A0V0GP84</accession>